<evidence type="ECO:0000256" key="1">
    <source>
        <dbReference type="SAM" id="MobiDB-lite"/>
    </source>
</evidence>
<organism evidence="2 3">
    <name type="scientific">Methylorubrum populi</name>
    <dbReference type="NCBI Taxonomy" id="223967"/>
    <lineage>
        <taxon>Bacteria</taxon>
        <taxon>Pseudomonadati</taxon>
        <taxon>Pseudomonadota</taxon>
        <taxon>Alphaproteobacteria</taxon>
        <taxon>Hyphomicrobiales</taxon>
        <taxon>Methylobacteriaceae</taxon>
        <taxon>Methylorubrum</taxon>
    </lineage>
</organism>
<dbReference type="Proteomes" id="UP000469949">
    <property type="component" value="Unassembled WGS sequence"/>
</dbReference>
<sequence>MGWTAAFPAPNITVPVVDKHSPISESEHGLLDDESIEADGDINPSKFEFLGKEIDAGFRVAKHAGADRFALSLEAAYLLAQGCAEGACSFPFTYGGREELKGVIGGRPYPIVAIDTERRASRRRVSAYERTLSGRRDVSPHVLLGFLGAFIEDEKVEFPILVPPGTETNAGQVTITYARFRGIWSEQYKELEQRSKVENLSFSQSDPLPEQEATPPEPTVVSENDETLRRYLREVSSKFEEK</sequence>
<comment type="caution">
    <text evidence="2">The sequence shown here is derived from an EMBL/GenBank/DDBJ whole genome shotgun (WGS) entry which is preliminary data.</text>
</comment>
<protein>
    <submittedName>
        <fullName evidence="2">Uncharacterized protein</fullName>
    </submittedName>
</protein>
<evidence type="ECO:0000313" key="2">
    <source>
        <dbReference type="EMBL" id="KAB7783665.1"/>
    </source>
</evidence>
<accession>A0A833J336</accession>
<proteinExistence type="predicted"/>
<evidence type="ECO:0000313" key="3">
    <source>
        <dbReference type="Proteomes" id="UP000469949"/>
    </source>
</evidence>
<dbReference type="EMBL" id="WEKV01000014">
    <property type="protein sequence ID" value="KAB7783665.1"/>
    <property type="molecule type" value="Genomic_DNA"/>
</dbReference>
<reference evidence="2 3" key="1">
    <citation type="submission" date="2019-10" db="EMBL/GenBank/DDBJ databases">
        <title>Draft Genome Sequence of the Caffeine Degrading Methylotroph Methylorubrum populi PINKEL.</title>
        <authorList>
            <person name="Dawson S.C."/>
            <person name="Zhang X."/>
            <person name="Wright M.E."/>
            <person name="Sharma G."/>
            <person name="Langner J.T."/>
            <person name="Ditty J.L."/>
            <person name="Subuyuj G.A."/>
        </authorList>
    </citation>
    <scope>NUCLEOTIDE SEQUENCE [LARGE SCALE GENOMIC DNA]</scope>
    <source>
        <strain evidence="2 3">Pinkel</strain>
    </source>
</reference>
<dbReference type="AlphaFoldDB" id="A0A833J336"/>
<name>A0A833J336_9HYPH</name>
<gene>
    <name evidence="2" type="ORF">F8B43_3588</name>
</gene>
<feature type="region of interest" description="Disordered" evidence="1">
    <location>
        <begin position="198"/>
        <end position="227"/>
    </location>
</feature>